<dbReference type="InterPro" id="IPR025232">
    <property type="entry name" value="DUF4174"/>
</dbReference>
<dbReference type="AlphaFoldDB" id="W4HIW4"/>
<comment type="caution">
    <text evidence="4">The sequence shown here is derived from an EMBL/GenBank/DDBJ whole genome shotgun (WGS) entry which is preliminary data.</text>
</comment>
<keyword evidence="5" id="KW-1185">Reference proteome</keyword>
<evidence type="ECO:0000259" key="3">
    <source>
        <dbReference type="Pfam" id="PF13778"/>
    </source>
</evidence>
<reference evidence="4 5" key="1">
    <citation type="journal article" date="2014" name="Antonie Van Leeuwenhoek">
        <title>Roseivivax atlanticus sp. nov., isolated from surface seawater of the Atlantic Ocean.</title>
        <authorList>
            <person name="Li G."/>
            <person name="Lai Q."/>
            <person name="Liu X."/>
            <person name="Sun F."/>
            <person name="Shao Z."/>
        </authorList>
    </citation>
    <scope>NUCLEOTIDE SEQUENCE [LARGE SCALE GENOMIC DNA]</scope>
    <source>
        <strain evidence="4 5">22II-s10s</strain>
    </source>
</reference>
<evidence type="ECO:0000256" key="2">
    <source>
        <dbReference type="SAM" id="SignalP"/>
    </source>
</evidence>
<dbReference type="EMBL" id="AQQW01000008">
    <property type="protein sequence ID" value="ETW12091.1"/>
    <property type="molecule type" value="Genomic_DNA"/>
</dbReference>
<gene>
    <name evidence="4" type="ORF">ATO8_13387</name>
</gene>
<dbReference type="eggNOG" id="ENOG5033B8F">
    <property type="taxonomic scope" value="Bacteria"/>
</dbReference>
<evidence type="ECO:0000313" key="4">
    <source>
        <dbReference type="EMBL" id="ETW12091.1"/>
    </source>
</evidence>
<dbReference type="RefSeq" id="WP_051487781.1">
    <property type="nucleotide sequence ID" value="NZ_AQQW01000008.1"/>
</dbReference>
<evidence type="ECO:0000256" key="1">
    <source>
        <dbReference type="ARBA" id="ARBA00022729"/>
    </source>
</evidence>
<feature type="signal peptide" evidence="2">
    <location>
        <begin position="1"/>
        <end position="27"/>
    </location>
</feature>
<feature type="domain" description="DUF4174" evidence="3">
    <location>
        <begin position="42"/>
        <end position="143"/>
    </location>
</feature>
<dbReference type="Pfam" id="PF13778">
    <property type="entry name" value="DUF4174"/>
    <property type="match status" value="1"/>
</dbReference>
<keyword evidence="1 2" id="KW-0732">Signal</keyword>
<sequence>MTYGFATPGLRAALLGAAILAAPSGHAQGSGGDIVQPMPDDLSALRWEARPVLLFAASANDAAYTEQLAALREARDGLADREIVVLADTSPDTNGALRQRFGPDGFLFVLVGKDGGVKRTETAPIAAGSLFDTIDAMPMRQREMSE</sequence>
<proteinExistence type="predicted"/>
<feature type="chain" id="PRO_5004842058" description="DUF4174 domain-containing protein" evidence="2">
    <location>
        <begin position="28"/>
        <end position="146"/>
    </location>
</feature>
<protein>
    <recommendedName>
        <fullName evidence="3">DUF4174 domain-containing protein</fullName>
    </recommendedName>
</protein>
<organism evidence="4 5">
    <name type="scientific">Roseivivax marinus</name>
    <dbReference type="NCBI Taxonomy" id="1379903"/>
    <lineage>
        <taxon>Bacteria</taxon>
        <taxon>Pseudomonadati</taxon>
        <taxon>Pseudomonadota</taxon>
        <taxon>Alphaproteobacteria</taxon>
        <taxon>Rhodobacterales</taxon>
        <taxon>Roseobacteraceae</taxon>
        <taxon>Roseivivax</taxon>
    </lineage>
</organism>
<accession>W4HIW4</accession>
<name>W4HIW4_9RHOB</name>
<evidence type="ECO:0000313" key="5">
    <source>
        <dbReference type="Proteomes" id="UP000019063"/>
    </source>
</evidence>
<dbReference type="STRING" id="1379903.ATO8_13387"/>
<dbReference type="Proteomes" id="UP000019063">
    <property type="component" value="Unassembled WGS sequence"/>
</dbReference>